<feature type="compositionally biased region" description="Low complexity" evidence="1">
    <location>
        <begin position="453"/>
        <end position="463"/>
    </location>
</feature>
<feature type="compositionally biased region" description="Polar residues" evidence="1">
    <location>
        <begin position="177"/>
        <end position="202"/>
    </location>
</feature>
<feature type="region of interest" description="Disordered" evidence="1">
    <location>
        <begin position="100"/>
        <end position="126"/>
    </location>
</feature>
<feature type="compositionally biased region" description="Basic and acidic residues" evidence="1">
    <location>
        <begin position="401"/>
        <end position="413"/>
    </location>
</feature>
<evidence type="ECO:0000256" key="1">
    <source>
        <dbReference type="SAM" id="MobiDB-lite"/>
    </source>
</evidence>
<dbReference type="EMBL" id="JAODUO010000615">
    <property type="protein sequence ID" value="KAK2177175.1"/>
    <property type="molecule type" value="Genomic_DNA"/>
</dbReference>
<sequence length="646" mass="72850">MRHAQTDIVLDPVIPKSLEQQQQGSRLLSVQSKETPAPESSPDDPRVPVTTLSETLHPTTEPIGDFPLSQAARYIPVFGRKSSSSGSQTTAVFGDYDEEKNEDKGWMNDDTSQHKERPMSEEAKYRERANRIDQVNPDRVVDKPCVLCPLVEAEPAEEMEPAVPEDRALDCHKTTETKCQSAGDSQNIVGANDNVTFINAQPGSVLKEKPELVQEKPEPDQEKPEPDQEKPEPDQEKHKTEQERNETIQKKPLAEQKKPEQVEKMLDMVQENSELVTGESEQVQDKLEDAHNIPEPIPENAELVQDMPEIVQENMELIHDKPEPVHEKLEPVQNNPEFLQKVEKVQEQLEIALTKPEAIQENSEQVTENLELTQEKRGTIQEKLMLLEDNTEQVQENPELVQKKNETVREELVHGTSKPAPEKMEPTLNKPETTKEKLRTVQEHPDTIQENPETVQKKPQTVQKKPETSRSKPELVQEKPEPVCENVESVDVPELVQPVQENLSADCNEETLNVISSKSHQLRVLGRRSLDEDLGKAGGKWEEDIVDMFPTSTAVSLPRAPLSSSVSLAMMSRGRSEGVVDSSKTASVAGPGEVTLEPKGCIDDTSELTDSQLCQFIDDDIPKMLIQRCRDIEQLKRLRQQRIRRS</sequence>
<feature type="region of interest" description="Disordered" evidence="1">
    <location>
        <begin position="1"/>
        <end position="67"/>
    </location>
</feature>
<feature type="compositionally biased region" description="Basic and acidic residues" evidence="1">
    <location>
        <begin position="101"/>
        <end position="126"/>
    </location>
</feature>
<feature type="compositionally biased region" description="Basic and acidic residues" evidence="1">
    <location>
        <begin position="164"/>
        <end position="176"/>
    </location>
</feature>
<protein>
    <submittedName>
        <fullName evidence="2">Uncharacterized protein</fullName>
    </submittedName>
</protein>
<accession>A0AAD9NP36</accession>
<dbReference type="Proteomes" id="UP001209878">
    <property type="component" value="Unassembled WGS sequence"/>
</dbReference>
<feature type="compositionally biased region" description="Polar residues" evidence="1">
    <location>
        <begin position="18"/>
        <end position="34"/>
    </location>
</feature>
<proteinExistence type="predicted"/>
<gene>
    <name evidence="2" type="ORF">NP493_615g02076</name>
</gene>
<feature type="compositionally biased region" description="Basic and acidic residues" evidence="1">
    <location>
        <begin position="464"/>
        <end position="482"/>
    </location>
</feature>
<evidence type="ECO:0000313" key="2">
    <source>
        <dbReference type="EMBL" id="KAK2177175.1"/>
    </source>
</evidence>
<evidence type="ECO:0000313" key="3">
    <source>
        <dbReference type="Proteomes" id="UP001209878"/>
    </source>
</evidence>
<organism evidence="2 3">
    <name type="scientific">Ridgeia piscesae</name>
    <name type="common">Tubeworm</name>
    <dbReference type="NCBI Taxonomy" id="27915"/>
    <lineage>
        <taxon>Eukaryota</taxon>
        <taxon>Metazoa</taxon>
        <taxon>Spiralia</taxon>
        <taxon>Lophotrochozoa</taxon>
        <taxon>Annelida</taxon>
        <taxon>Polychaeta</taxon>
        <taxon>Sedentaria</taxon>
        <taxon>Canalipalpata</taxon>
        <taxon>Sabellida</taxon>
        <taxon>Siboglinidae</taxon>
        <taxon>Ridgeia</taxon>
    </lineage>
</organism>
<feature type="compositionally biased region" description="Basic and acidic residues" evidence="1">
    <location>
        <begin position="206"/>
        <end position="264"/>
    </location>
</feature>
<dbReference type="AlphaFoldDB" id="A0AAD9NP36"/>
<feature type="compositionally biased region" description="Basic and acidic residues" evidence="1">
    <location>
        <begin position="432"/>
        <end position="447"/>
    </location>
</feature>
<feature type="region of interest" description="Disordered" evidence="1">
    <location>
        <begin position="155"/>
        <end position="264"/>
    </location>
</feature>
<keyword evidence="3" id="KW-1185">Reference proteome</keyword>
<reference evidence="2" key="1">
    <citation type="journal article" date="2023" name="Mol. Biol. Evol.">
        <title>Third-Generation Sequencing Reveals the Adaptive Role of the Epigenome in Three Deep-Sea Polychaetes.</title>
        <authorList>
            <person name="Perez M."/>
            <person name="Aroh O."/>
            <person name="Sun Y."/>
            <person name="Lan Y."/>
            <person name="Juniper S.K."/>
            <person name="Young C.R."/>
            <person name="Angers B."/>
            <person name="Qian P.Y."/>
        </authorList>
    </citation>
    <scope>NUCLEOTIDE SEQUENCE</scope>
    <source>
        <strain evidence="2">R07B-5</strain>
    </source>
</reference>
<name>A0AAD9NP36_RIDPI</name>
<comment type="caution">
    <text evidence="2">The sequence shown here is derived from an EMBL/GenBank/DDBJ whole genome shotgun (WGS) entry which is preliminary data.</text>
</comment>
<feature type="region of interest" description="Disordered" evidence="1">
    <location>
        <begin position="389"/>
        <end position="484"/>
    </location>
</feature>